<reference evidence="1 2" key="1">
    <citation type="journal article" date="2013" name="Int. J. Syst. Evol. Microbiol.">
        <title>Marinoscillum luteum sp. nov., isolated from marine sediment.</title>
        <authorList>
            <person name="Cha I.T."/>
            <person name="Park S.J."/>
            <person name="Kim S.J."/>
            <person name="Kim J.G."/>
            <person name="Jung M.Y."/>
            <person name="Shin K.S."/>
            <person name="Kwon K.K."/>
            <person name="Yang S.H."/>
            <person name="Seo Y.S."/>
            <person name="Rhee S.K."/>
        </authorList>
    </citation>
    <scope>NUCLEOTIDE SEQUENCE [LARGE SCALE GENOMIC DNA]</scope>
    <source>
        <strain evidence="1 2">KCTC 23939</strain>
    </source>
</reference>
<dbReference type="CDD" id="cd02440">
    <property type="entry name" value="AdoMet_MTases"/>
    <property type="match status" value="1"/>
</dbReference>
<organism evidence="1 2">
    <name type="scientific">Marinoscillum luteum</name>
    <dbReference type="NCBI Taxonomy" id="861051"/>
    <lineage>
        <taxon>Bacteria</taxon>
        <taxon>Pseudomonadati</taxon>
        <taxon>Bacteroidota</taxon>
        <taxon>Cytophagia</taxon>
        <taxon>Cytophagales</taxon>
        <taxon>Reichenbachiellaceae</taxon>
        <taxon>Marinoscillum</taxon>
    </lineage>
</organism>
<keyword evidence="2" id="KW-1185">Reference proteome</keyword>
<dbReference type="EMBL" id="JBIPKE010000012">
    <property type="protein sequence ID" value="MFH6982655.1"/>
    <property type="molecule type" value="Genomic_DNA"/>
</dbReference>
<proteinExistence type="predicted"/>
<evidence type="ECO:0000313" key="1">
    <source>
        <dbReference type="EMBL" id="MFH6982655.1"/>
    </source>
</evidence>
<accession>A0ABW7N6G2</accession>
<protein>
    <submittedName>
        <fullName evidence="1">Class I SAM-dependent methyltransferase</fullName>
        <ecNumber evidence="1">2.1.1.222</ecNumber>
        <ecNumber evidence="1">2.1.1.64</ecNumber>
    </submittedName>
</protein>
<dbReference type="SUPFAM" id="SSF53335">
    <property type="entry name" value="S-adenosyl-L-methionine-dependent methyltransferases"/>
    <property type="match status" value="1"/>
</dbReference>
<gene>
    <name evidence="1" type="ORF">ACHKAR_04350</name>
</gene>
<dbReference type="Proteomes" id="UP001610063">
    <property type="component" value="Unassembled WGS sequence"/>
</dbReference>
<keyword evidence="1" id="KW-0808">Transferase</keyword>
<evidence type="ECO:0000313" key="2">
    <source>
        <dbReference type="Proteomes" id="UP001610063"/>
    </source>
</evidence>
<dbReference type="EC" id="2.1.1.222" evidence="1"/>
<dbReference type="GO" id="GO:0061542">
    <property type="term" value="F:3-demethylubiquinol 3-O-methyltransferase activity"/>
    <property type="evidence" value="ECO:0007669"/>
    <property type="project" value="UniProtKB-EC"/>
</dbReference>
<comment type="caution">
    <text evidence="1">The sequence shown here is derived from an EMBL/GenBank/DDBJ whole genome shotgun (WGS) entry which is preliminary data.</text>
</comment>
<dbReference type="EC" id="2.1.1.64" evidence="1"/>
<dbReference type="RefSeq" id="WP_159578867.1">
    <property type="nucleotide sequence ID" value="NZ_JBIPKE010000012.1"/>
</dbReference>
<dbReference type="InterPro" id="IPR029063">
    <property type="entry name" value="SAM-dependent_MTases_sf"/>
</dbReference>
<keyword evidence="1" id="KW-0489">Methyltransferase</keyword>
<dbReference type="GO" id="GO:0032259">
    <property type="term" value="P:methylation"/>
    <property type="evidence" value="ECO:0007669"/>
    <property type="project" value="UniProtKB-KW"/>
</dbReference>
<dbReference type="GO" id="GO:0102208">
    <property type="term" value="F:2-polyprenyl-6-hydroxyphenol methylase activity"/>
    <property type="evidence" value="ECO:0007669"/>
    <property type="project" value="UniProtKB-EC"/>
</dbReference>
<sequence>MKDLHGKAILDYYKGNDEATLILHNSYGDPDEMPVEVFFREEEDFTTLEHLALIESKGRVLDLGAGAGAHSLVLQSRGFDVFALENSPGCVDVMRRSGVRNVLFEDFRKHQGQYDTVLILMNGLGLAGTLGQVEVFLQTCEKLLSPGGQILVDSSDISYLYEDGTPKPAGYYGEVRYRYEFQETKGDWFDWLYVDQQTLAEKVAAVGMELEILMTDENDQYLACITRRGA</sequence>
<dbReference type="Pfam" id="PF13489">
    <property type="entry name" value="Methyltransf_23"/>
    <property type="match status" value="1"/>
</dbReference>
<name>A0ABW7N6G2_9BACT</name>
<dbReference type="Gene3D" id="3.40.50.150">
    <property type="entry name" value="Vaccinia Virus protein VP39"/>
    <property type="match status" value="1"/>
</dbReference>